<feature type="region of interest" description="Disordered" evidence="1">
    <location>
        <begin position="246"/>
        <end position="490"/>
    </location>
</feature>
<feature type="compositionally biased region" description="Basic and acidic residues" evidence="1">
    <location>
        <begin position="567"/>
        <end position="576"/>
    </location>
</feature>
<proteinExistence type="predicted"/>
<feature type="compositionally biased region" description="Basic residues" evidence="1">
    <location>
        <begin position="541"/>
        <end position="555"/>
    </location>
</feature>
<feature type="compositionally biased region" description="Low complexity" evidence="1">
    <location>
        <begin position="440"/>
        <end position="453"/>
    </location>
</feature>
<feature type="compositionally biased region" description="Basic and acidic residues" evidence="1">
    <location>
        <begin position="423"/>
        <end position="434"/>
    </location>
</feature>
<dbReference type="EMBL" id="ML993609">
    <property type="protein sequence ID" value="KAF2163377.1"/>
    <property type="molecule type" value="Genomic_DNA"/>
</dbReference>
<feature type="region of interest" description="Disordered" evidence="1">
    <location>
        <begin position="529"/>
        <end position="577"/>
    </location>
</feature>
<evidence type="ECO:0000313" key="3">
    <source>
        <dbReference type="Proteomes" id="UP000799537"/>
    </source>
</evidence>
<feature type="compositionally biased region" description="Polar residues" evidence="1">
    <location>
        <begin position="454"/>
        <end position="471"/>
    </location>
</feature>
<evidence type="ECO:0000313" key="2">
    <source>
        <dbReference type="EMBL" id="KAF2163377.1"/>
    </source>
</evidence>
<dbReference type="GeneID" id="54566968"/>
<sequence>MPQDKKGVSAQPAQVEDYDSDESRVVPETVVQASHTGRPARSQHANLNLKPTDRSSHRRDAASDSGYSSHASAPLVSTSSKSPAPAPAMTSARQPQSPVKTKPILHRADSARSTQRSHTVAASTTKCPRGDSNCRNPKCYSEPNPERRHTFYQPPTTQQPPPPQQYSPAQYQAVPQYQYAQVNSGQMSAAQAMPPPARPRSGSMSRPRPLSMNAGYAYDSTRPGPPPSASAYYPYYAQQAQYLGTTPPTQVVPYPQSPLPQSPTSPTATTYPGFPGYAGGLSARQMNPNVPGLETFKPAAPGLTRTVSARRPSDRPAMPGKFPDPESTESESDSASSGSEYSESEEEDHHRRRRESYRDPRPQERRMAVVQQSSRRPSVNKKYYTETAVPTKSRRESRPQEPLRRAPRSDTGLDYPSSSDINDSDRTQRAVVDRNHRRSTLSSAHSSRRPSVSTTASSGRTKATSLSSMTDYSRVIIESPTGRRSAYLSKEDQAKLIKRLQDQRLDDKIEEQRMREEKVAAYQRNIGGEPYELTAENIKAQNRKSGSHSHSHVSRGKSSNHSGSKASRSDGIKIKSGDTVLHVYGDAKIEMRPGEDGGAPQLVIASTSGRDSGYQGSSNSKSSGSRMGRSRVSRRDKVIREEELYDEGGFEKGY</sequence>
<name>A0A6A6C858_ZASCE</name>
<gene>
    <name evidence="2" type="ORF">M409DRAFT_57655</name>
</gene>
<feature type="region of interest" description="Disordered" evidence="1">
    <location>
        <begin position="590"/>
        <end position="654"/>
    </location>
</feature>
<feature type="compositionally biased region" description="Polar residues" evidence="1">
    <location>
        <begin position="111"/>
        <end position="126"/>
    </location>
</feature>
<accession>A0A6A6C858</accession>
<dbReference type="Proteomes" id="UP000799537">
    <property type="component" value="Unassembled WGS sequence"/>
</dbReference>
<organism evidence="2 3">
    <name type="scientific">Zasmidium cellare ATCC 36951</name>
    <dbReference type="NCBI Taxonomy" id="1080233"/>
    <lineage>
        <taxon>Eukaryota</taxon>
        <taxon>Fungi</taxon>
        <taxon>Dikarya</taxon>
        <taxon>Ascomycota</taxon>
        <taxon>Pezizomycotina</taxon>
        <taxon>Dothideomycetes</taxon>
        <taxon>Dothideomycetidae</taxon>
        <taxon>Mycosphaerellales</taxon>
        <taxon>Mycosphaerellaceae</taxon>
        <taxon>Zasmidium</taxon>
    </lineage>
</organism>
<dbReference type="AlphaFoldDB" id="A0A6A6C858"/>
<feature type="compositionally biased region" description="Basic and acidic residues" evidence="1">
    <location>
        <begin position="633"/>
        <end position="642"/>
    </location>
</feature>
<reference evidence="2" key="1">
    <citation type="journal article" date="2020" name="Stud. Mycol.">
        <title>101 Dothideomycetes genomes: a test case for predicting lifestyles and emergence of pathogens.</title>
        <authorList>
            <person name="Haridas S."/>
            <person name="Albert R."/>
            <person name="Binder M."/>
            <person name="Bloem J."/>
            <person name="Labutti K."/>
            <person name="Salamov A."/>
            <person name="Andreopoulos B."/>
            <person name="Baker S."/>
            <person name="Barry K."/>
            <person name="Bills G."/>
            <person name="Bluhm B."/>
            <person name="Cannon C."/>
            <person name="Castanera R."/>
            <person name="Culley D."/>
            <person name="Daum C."/>
            <person name="Ezra D."/>
            <person name="Gonzalez J."/>
            <person name="Henrissat B."/>
            <person name="Kuo A."/>
            <person name="Liang C."/>
            <person name="Lipzen A."/>
            <person name="Lutzoni F."/>
            <person name="Magnuson J."/>
            <person name="Mondo S."/>
            <person name="Nolan M."/>
            <person name="Ohm R."/>
            <person name="Pangilinan J."/>
            <person name="Park H.-J."/>
            <person name="Ramirez L."/>
            <person name="Alfaro M."/>
            <person name="Sun H."/>
            <person name="Tritt A."/>
            <person name="Yoshinaga Y."/>
            <person name="Zwiers L.-H."/>
            <person name="Turgeon B."/>
            <person name="Goodwin S."/>
            <person name="Spatafora J."/>
            <person name="Crous P."/>
            <person name="Grigoriev I."/>
        </authorList>
    </citation>
    <scope>NUCLEOTIDE SEQUENCE</scope>
    <source>
        <strain evidence="2">ATCC 36951</strain>
    </source>
</reference>
<keyword evidence="3" id="KW-1185">Reference proteome</keyword>
<feature type="compositionally biased region" description="Basic and acidic residues" evidence="1">
    <location>
        <begin position="356"/>
        <end position="367"/>
    </location>
</feature>
<feature type="compositionally biased region" description="Basic and acidic residues" evidence="1">
    <location>
        <begin position="51"/>
        <end position="62"/>
    </location>
</feature>
<feature type="compositionally biased region" description="Low complexity" evidence="1">
    <location>
        <begin position="199"/>
        <end position="212"/>
    </location>
</feature>
<feature type="compositionally biased region" description="Low complexity" evidence="1">
    <location>
        <begin position="612"/>
        <end position="627"/>
    </location>
</feature>
<evidence type="ECO:0000256" key="1">
    <source>
        <dbReference type="SAM" id="MobiDB-lite"/>
    </source>
</evidence>
<dbReference type="OrthoDB" id="3922255at2759"/>
<dbReference type="RefSeq" id="XP_033664266.1">
    <property type="nucleotide sequence ID" value="XM_033813696.1"/>
</dbReference>
<feature type="compositionally biased region" description="Low complexity" evidence="1">
    <location>
        <begin position="166"/>
        <end position="192"/>
    </location>
</feature>
<feature type="region of interest" description="Disordered" evidence="1">
    <location>
        <begin position="1"/>
        <end position="232"/>
    </location>
</feature>
<protein>
    <submittedName>
        <fullName evidence="2">Uncharacterized protein</fullName>
    </submittedName>
</protein>
<feature type="compositionally biased region" description="Low complexity" evidence="1">
    <location>
        <begin position="77"/>
        <end position="92"/>
    </location>
</feature>
<feature type="compositionally biased region" description="Basic and acidic residues" evidence="1">
    <location>
        <begin position="393"/>
        <end position="408"/>
    </location>
</feature>